<name>A0A2S6ZXB7_9XANT</name>
<dbReference type="EMBL" id="MDSL01000031">
    <property type="protein sequence ID" value="PPT97298.1"/>
    <property type="molecule type" value="Genomic_DNA"/>
</dbReference>
<proteinExistence type="predicted"/>
<accession>A0A2S6ZXB7</accession>
<evidence type="ECO:0000313" key="3">
    <source>
        <dbReference type="Proteomes" id="UP000238049"/>
    </source>
</evidence>
<sequence length="71" mass="8029">MRRVPRWWAGKGPAADPQIVRCKPRQTHRPISQDPVPSQDDRERERNGDVFPSQPGRDAVCVSETRPASVP</sequence>
<dbReference type="Proteomes" id="UP000238049">
    <property type="component" value="Unassembled WGS sequence"/>
</dbReference>
<feature type="compositionally biased region" description="Basic and acidic residues" evidence="1">
    <location>
        <begin position="39"/>
        <end position="48"/>
    </location>
</feature>
<evidence type="ECO:0000256" key="1">
    <source>
        <dbReference type="SAM" id="MobiDB-lite"/>
    </source>
</evidence>
<evidence type="ECO:0000313" key="2">
    <source>
        <dbReference type="EMBL" id="PPT97298.1"/>
    </source>
</evidence>
<protein>
    <submittedName>
        <fullName evidence="2">Uncharacterized protein</fullName>
    </submittedName>
</protein>
<gene>
    <name evidence="2" type="ORF">XarbCFBP7409_14585</name>
</gene>
<organism evidence="2 3">
    <name type="scientific">Xanthomonas arboricola pv. guizotiae</name>
    <dbReference type="NCBI Taxonomy" id="487867"/>
    <lineage>
        <taxon>Bacteria</taxon>
        <taxon>Pseudomonadati</taxon>
        <taxon>Pseudomonadota</taxon>
        <taxon>Gammaproteobacteria</taxon>
        <taxon>Lysobacterales</taxon>
        <taxon>Lysobacteraceae</taxon>
        <taxon>Xanthomonas</taxon>
    </lineage>
</organism>
<feature type="region of interest" description="Disordered" evidence="1">
    <location>
        <begin position="1"/>
        <end position="71"/>
    </location>
</feature>
<reference evidence="2 3" key="1">
    <citation type="submission" date="2016-08" db="EMBL/GenBank/DDBJ databases">
        <title>Evolution of the type three secretion system and type three effector repertoires in Xanthomonas.</title>
        <authorList>
            <person name="Merda D."/>
            <person name="Briand M."/>
            <person name="Bosis E."/>
            <person name="Rousseau C."/>
            <person name="Portier P."/>
            <person name="Jacques M.-A."/>
            <person name="Fischer-Le Saux M."/>
        </authorList>
    </citation>
    <scope>NUCLEOTIDE SEQUENCE [LARGE SCALE GENOMIC DNA]</scope>
    <source>
        <strain evidence="2 3">CFBP 7409</strain>
    </source>
</reference>
<dbReference type="AlphaFoldDB" id="A0A2S6ZXB7"/>
<comment type="caution">
    <text evidence="2">The sequence shown here is derived from an EMBL/GenBank/DDBJ whole genome shotgun (WGS) entry which is preliminary data.</text>
</comment>